<dbReference type="Proteomes" id="UP000299102">
    <property type="component" value="Unassembled WGS sequence"/>
</dbReference>
<feature type="region of interest" description="Disordered" evidence="1">
    <location>
        <begin position="43"/>
        <end position="76"/>
    </location>
</feature>
<keyword evidence="3" id="KW-1185">Reference proteome</keyword>
<protein>
    <submittedName>
        <fullName evidence="2">Uncharacterized protein</fullName>
    </submittedName>
</protein>
<evidence type="ECO:0000313" key="3">
    <source>
        <dbReference type="Proteomes" id="UP000299102"/>
    </source>
</evidence>
<feature type="compositionally biased region" description="Polar residues" evidence="1">
    <location>
        <begin position="20"/>
        <end position="29"/>
    </location>
</feature>
<gene>
    <name evidence="2" type="ORF">EVAR_75950_1</name>
</gene>
<evidence type="ECO:0000256" key="1">
    <source>
        <dbReference type="SAM" id="MobiDB-lite"/>
    </source>
</evidence>
<proteinExistence type="predicted"/>
<sequence>MSGASFVRYVAEASDRDNKTPSPSTKQSASQIETFQLFYGALATSGAGAPPAPPAPRPRSRASRHVPPNPGSRCLM</sequence>
<dbReference type="EMBL" id="BGZK01000236">
    <property type="protein sequence ID" value="GBP30726.1"/>
    <property type="molecule type" value="Genomic_DNA"/>
</dbReference>
<comment type="caution">
    <text evidence="2">The sequence shown here is derived from an EMBL/GenBank/DDBJ whole genome shotgun (WGS) entry which is preliminary data.</text>
</comment>
<evidence type="ECO:0000313" key="2">
    <source>
        <dbReference type="EMBL" id="GBP30726.1"/>
    </source>
</evidence>
<dbReference type="AlphaFoldDB" id="A0A4C1UXJ4"/>
<reference evidence="2 3" key="1">
    <citation type="journal article" date="2019" name="Commun. Biol.">
        <title>The bagworm genome reveals a unique fibroin gene that provides high tensile strength.</title>
        <authorList>
            <person name="Kono N."/>
            <person name="Nakamura H."/>
            <person name="Ohtoshi R."/>
            <person name="Tomita M."/>
            <person name="Numata K."/>
            <person name="Arakawa K."/>
        </authorList>
    </citation>
    <scope>NUCLEOTIDE SEQUENCE [LARGE SCALE GENOMIC DNA]</scope>
</reference>
<accession>A0A4C1UXJ4</accession>
<organism evidence="2 3">
    <name type="scientific">Eumeta variegata</name>
    <name type="common">Bagworm moth</name>
    <name type="synonym">Eumeta japonica</name>
    <dbReference type="NCBI Taxonomy" id="151549"/>
    <lineage>
        <taxon>Eukaryota</taxon>
        <taxon>Metazoa</taxon>
        <taxon>Ecdysozoa</taxon>
        <taxon>Arthropoda</taxon>
        <taxon>Hexapoda</taxon>
        <taxon>Insecta</taxon>
        <taxon>Pterygota</taxon>
        <taxon>Neoptera</taxon>
        <taxon>Endopterygota</taxon>
        <taxon>Lepidoptera</taxon>
        <taxon>Glossata</taxon>
        <taxon>Ditrysia</taxon>
        <taxon>Tineoidea</taxon>
        <taxon>Psychidae</taxon>
        <taxon>Oiketicinae</taxon>
        <taxon>Eumeta</taxon>
    </lineage>
</organism>
<feature type="region of interest" description="Disordered" evidence="1">
    <location>
        <begin position="1"/>
        <end position="29"/>
    </location>
</feature>
<name>A0A4C1UXJ4_EUMVA</name>